<dbReference type="InterPro" id="IPR027417">
    <property type="entry name" value="P-loop_NTPase"/>
</dbReference>
<evidence type="ECO:0000313" key="5">
    <source>
        <dbReference type="EMBL" id="KPL73832.1"/>
    </source>
</evidence>
<keyword evidence="2 3" id="KW-0067">ATP-binding</keyword>
<organism evidence="5 6">
    <name type="scientific">Bellilinea caldifistulae</name>
    <dbReference type="NCBI Taxonomy" id="360411"/>
    <lineage>
        <taxon>Bacteria</taxon>
        <taxon>Bacillati</taxon>
        <taxon>Chloroflexota</taxon>
        <taxon>Anaerolineae</taxon>
        <taxon>Anaerolineales</taxon>
        <taxon>Anaerolineaceae</taxon>
        <taxon>Bellilinea</taxon>
    </lineage>
</organism>
<accession>A0A0P6X2I1</accession>
<evidence type="ECO:0000256" key="2">
    <source>
        <dbReference type="ARBA" id="ARBA00022840"/>
    </source>
</evidence>
<protein>
    <recommendedName>
        <fullName evidence="4">FtsK domain-containing protein</fullName>
    </recommendedName>
</protein>
<dbReference type="GO" id="GO:0003677">
    <property type="term" value="F:DNA binding"/>
    <property type="evidence" value="ECO:0007669"/>
    <property type="project" value="InterPro"/>
</dbReference>
<dbReference type="RefSeq" id="WP_061917434.1">
    <property type="nucleotide sequence ID" value="NZ_DF967971.1"/>
</dbReference>
<gene>
    <name evidence="5" type="ORF">AC812_13665</name>
</gene>
<evidence type="ECO:0000256" key="3">
    <source>
        <dbReference type="PROSITE-ProRule" id="PRU00289"/>
    </source>
</evidence>
<comment type="caution">
    <text evidence="5">The sequence shown here is derived from an EMBL/GenBank/DDBJ whole genome shotgun (WGS) entry which is preliminary data.</text>
</comment>
<dbReference type="Gene3D" id="3.40.50.300">
    <property type="entry name" value="P-loop containing nucleotide triphosphate hydrolases"/>
    <property type="match status" value="1"/>
</dbReference>
<dbReference type="EMBL" id="LGHJ01000019">
    <property type="protein sequence ID" value="KPL73832.1"/>
    <property type="molecule type" value="Genomic_DNA"/>
</dbReference>
<dbReference type="InterPro" id="IPR050206">
    <property type="entry name" value="FtsK/SpoIIIE/SftA"/>
</dbReference>
<evidence type="ECO:0000256" key="1">
    <source>
        <dbReference type="ARBA" id="ARBA00022741"/>
    </source>
</evidence>
<dbReference type="InterPro" id="IPR002543">
    <property type="entry name" value="FtsK_dom"/>
</dbReference>
<feature type="domain" description="FtsK" evidence="4">
    <location>
        <begin position="265"/>
        <end position="462"/>
    </location>
</feature>
<keyword evidence="6" id="KW-1185">Reference proteome</keyword>
<dbReference type="STRING" id="360411.AC812_13665"/>
<feature type="binding site" evidence="3">
    <location>
        <begin position="282"/>
        <end position="289"/>
    </location>
    <ligand>
        <name>ATP</name>
        <dbReference type="ChEBI" id="CHEBI:30616"/>
    </ligand>
</feature>
<dbReference type="PROSITE" id="PS50901">
    <property type="entry name" value="FTSK"/>
    <property type="match status" value="1"/>
</dbReference>
<dbReference type="PANTHER" id="PTHR22683:SF1">
    <property type="entry name" value="TYPE VII SECRETION SYSTEM PROTEIN ESSC"/>
    <property type="match status" value="1"/>
</dbReference>
<dbReference type="OrthoDB" id="9807790at2"/>
<dbReference type="GO" id="GO:0005524">
    <property type="term" value="F:ATP binding"/>
    <property type="evidence" value="ECO:0007669"/>
    <property type="project" value="UniProtKB-UniRule"/>
</dbReference>
<dbReference type="Proteomes" id="UP000050514">
    <property type="component" value="Unassembled WGS sequence"/>
</dbReference>
<evidence type="ECO:0000259" key="4">
    <source>
        <dbReference type="PROSITE" id="PS50901"/>
    </source>
</evidence>
<keyword evidence="1 3" id="KW-0547">Nucleotide-binding</keyword>
<dbReference type="Pfam" id="PF01580">
    <property type="entry name" value="FtsK_SpoIIIE"/>
    <property type="match status" value="1"/>
</dbReference>
<dbReference type="SUPFAM" id="SSF52540">
    <property type="entry name" value="P-loop containing nucleoside triphosphate hydrolases"/>
    <property type="match status" value="1"/>
</dbReference>
<reference evidence="5 6" key="1">
    <citation type="submission" date="2015-07" db="EMBL/GenBank/DDBJ databases">
        <title>Draft genome of Bellilinea caldifistulae DSM 17877.</title>
        <authorList>
            <person name="Hemp J."/>
            <person name="Ward L.M."/>
            <person name="Pace L.A."/>
            <person name="Fischer W.W."/>
        </authorList>
    </citation>
    <scope>NUCLEOTIDE SEQUENCE [LARGE SCALE GENOMIC DNA]</scope>
    <source>
        <strain evidence="5 6">GOMI-1</strain>
    </source>
</reference>
<dbReference type="PANTHER" id="PTHR22683">
    <property type="entry name" value="SPORULATION PROTEIN RELATED"/>
    <property type="match status" value="1"/>
</dbReference>
<sequence>MNSLGKIIRRIEPDKPIKDRVYRVTPKTNGKLLSQSGEITPDTNVTVTTEPSETIVINPESEKAGEPDEAKNPYQKTIFAHPPKNPWRRLILWDIPKLLKREKKLTPEEIQYLEEVKRRELLENTLREEAELYKARIINTLDRLEKCYRYKKSERDFMFSGKQSVRFDYVVMQPDAHYFRVDIMHLPRGVAIRDLFDELVLTDLSIACGRRVSGEYSEKTGAWFIVERATGVFGIPDHVRYQDMFNAFPASADGLSIPLGVTVNSKPVYRSLGTMYSMLIGGTIGSGKSNILNVILCTLIRRNSPERLKLLLVDLKGGLEFSFYEGIPHLLSVPNVVEGGIAYYRNQVPEMLKWLLDEGERRISIMKNAGYKDIARYNQHHRKNHMPHLVLFIDEWGDVKLDPKIGRESEEILTNIAQRFRAVGIHVVLCTQMPKSEVVSTRVKAVLPAKLAFSTPTIEASKAIIDNGHAKGLNPPGRCILQWVEEIPIQTPYINEKIIHDVVQGAISGQYTEINQGHDVTPLEIQQWALENDNGYLAIKKLYEQFGPRGLTRSELMSWLQEWEEQTFVIGSSLYKVEPSAGTRARRLVAINEDEDEDNNHN</sequence>
<name>A0A0P6X2I1_9CHLR</name>
<evidence type="ECO:0000313" key="6">
    <source>
        <dbReference type="Proteomes" id="UP000050514"/>
    </source>
</evidence>
<proteinExistence type="predicted"/>
<dbReference type="AlphaFoldDB" id="A0A0P6X2I1"/>